<dbReference type="Gramene" id="C.cajan_39942.t">
    <property type="protein sequence ID" value="C.cajan_39942.t"/>
    <property type="gene ID" value="C.cajan_39942"/>
</dbReference>
<evidence type="ECO:0000313" key="12">
    <source>
        <dbReference type="Proteomes" id="UP000075243"/>
    </source>
</evidence>
<feature type="domain" description="HTH OST-type" evidence="10">
    <location>
        <begin position="196"/>
        <end position="279"/>
    </location>
</feature>
<dbReference type="Gene3D" id="3.30.70.330">
    <property type="match status" value="1"/>
</dbReference>
<keyword evidence="12" id="KW-1185">Reference proteome</keyword>
<keyword evidence="4 6" id="KW-0694">RNA-binding</keyword>
<dbReference type="InterPro" id="IPR012677">
    <property type="entry name" value="Nucleotide-bd_a/b_plait_sf"/>
</dbReference>
<evidence type="ECO:0000313" key="11">
    <source>
        <dbReference type="EMBL" id="KYP38852.1"/>
    </source>
</evidence>
<feature type="domain" description="RRM" evidence="8">
    <location>
        <begin position="298"/>
        <end position="374"/>
    </location>
</feature>
<dbReference type="PROSITE" id="PS51644">
    <property type="entry name" value="HTH_OST"/>
    <property type="match status" value="1"/>
</dbReference>
<dbReference type="Pfam" id="PF23182">
    <property type="entry name" value="PABC_AtC3H46"/>
    <property type="match status" value="1"/>
</dbReference>
<evidence type="ECO:0000259" key="10">
    <source>
        <dbReference type="PROSITE" id="PS51644"/>
    </source>
</evidence>
<name>A0A151R8I1_CAJCA</name>
<dbReference type="CDD" id="cd12458">
    <property type="entry name" value="RRM_AtC3H46_like"/>
    <property type="match status" value="1"/>
</dbReference>
<dbReference type="GO" id="GO:0008270">
    <property type="term" value="F:zinc ion binding"/>
    <property type="evidence" value="ECO:0007669"/>
    <property type="project" value="UniProtKB-KW"/>
</dbReference>
<evidence type="ECO:0000256" key="6">
    <source>
        <dbReference type="PROSITE-ProRule" id="PRU00176"/>
    </source>
</evidence>
<dbReference type="InterPro" id="IPR035979">
    <property type="entry name" value="RBD_domain_sf"/>
</dbReference>
<dbReference type="SUPFAM" id="SSF54928">
    <property type="entry name" value="RNA-binding domain, RBD"/>
    <property type="match status" value="1"/>
</dbReference>
<dbReference type="AlphaFoldDB" id="A0A151R8I1"/>
<dbReference type="PANTHER" id="PTHR24009:SF0">
    <property type="entry name" value="ZINC FINGER CCCH DOMAIN-CONTAINING PROTEIN 18"/>
    <property type="match status" value="1"/>
</dbReference>
<keyword evidence="2 7" id="KW-0863">Zinc-finger</keyword>
<dbReference type="InterPro" id="IPR025605">
    <property type="entry name" value="OST-HTH/LOTUS_dom"/>
</dbReference>
<dbReference type="SMART" id="SM00360">
    <property type="entry name" value="RRM"/>
    <property type="match status" value="1"/>
</dbReference>
<protein>
    <submittedName>
        <fullName evidence="11">Zinc finger CCCH domain-containing protein 18</fullName>
    </submittedName>
</protein>
<dbReference type="InterPro" id="IPR000571">
    <property type="entry name" value="Znf_CCCH"/>
</dbReference>
<sequence>MDISEYTRIVFDKLQRFEPEHATKIIGYLFLQDHGEQDMVKLASLPDHLIREVAFKARTELQKLAVRSAIHPISLPINSQQGLSHLSVISPSTTTSLASFQTPLFSLENHMDNANSGTGGIGNDYYGLDASSGNLGGGKTGRRFEFPVKTCHYFNKGFCKHGSSCRYFHGQGVPDIFSHMYGNDSFSDDQIISPGSLAQLESEIVELLKLKKGGSISIASLPMAYYDRYKKVLQADGYLTESQRHGKSGYSLTKLLARLKNSIRLIDRPHGQHSVVLAEDAPKFNGKVDYGKYISASRQIYLTFPADSTFSEGDVSNYFSTFGKVEDVRIPSQERRMFGFVTFDDPETVKMILDKGNPHYVCESRVLVKPYKEKPKLMVRKHSDRIEHPVYYSPHYVDIETEATSTPRSCRNPRFLRRVLIEQQEEAAFEFQRRFAELQLAQKSLSTPPHLGCNTNGLRVSDVITFLFAYPHYYNLCIFHVDHFNVQPIESHSHAPIDKAGYTDVNYTDEDRYEYLIQNNLSS</sequence>
<dbReference type="PANTHER" id="PTHR24009">
    <property type="entry name" value="RNA-BINDING (RRM/RBD/RNP MOTIFS)"/>
    <property type="match status" value="1"/>
</dbReference>
<dbReference type="Proteomes" id="UP000075243">
    <property type="component" value="Unassembled WGS sequence"/>
</dbReference>
<evidence type="ECO:0000256" key="7">
    <source>
        <dbReference type="PROSITE-ProRule" id="PRU00723"/>
    </source>
</evidence>
<feature type="zinc finger region" description="C3H1-type" evidence="7">
    <location>
        <begin position="145"/>
        <end position="172"/>
    </location>
</feature>
<dbReference type="Pfam" id="PF00076">
    <property type="entry name" value="RRM_1"/>
    <property type="match status" value="1"/>
</dbReference>
<reference evidence="11" key="1">
    <citation type="journal article" date="2012" name="Nat. Biotechnol.">
        <title>Draft genome sequence of pigeonpea (Cajanus cajan), an orphan legume crop of resource-poor farmers.</title>
        <authorList>
            <person name="Varshney R.K."/>
            <person name="Chen W."/>
            <person name="Li Y."/>
            <person name="Bharti A.K."/>
            <person name="Saxena R.K."/>
            <person name="Schlueter J.A."/>
            <person name="Donoghue M.T."/>
            <person name="Azam S."/>
            <person name="Fan G."/>
            <person name="Whaley A.M."/>
            <person name="Farmer A.D."/>
            <person name="Sheridan J."/>
            <person name="Iwata A."/>
            <person name="Tuteja R."/>
            <person name="Penmetsa R.V."/>
            <person name="Wu W."/>
            <person name="Upadhyaya H.D."/>
            <person name="Yang S.P."/>
            <person name="Shah T."/>
            <person name="Saxena K.B."/>
            <person name="Michael T."/>
            <person name="McCombie W.R."/>
            <person name="Yang B."/>
            <person name="Zhang G."/>
            <person name="Yang H."/>
            <person name="Wang J."/>
            <person name="Spillane C."/>
            <person name="Cook D.R."/>
            <person name="May G.D."/>
            <person name="Xu X."/>
            <person name="Jackson S.A."/>
        </authorList>
    </citation>
    <scope>NUCLEOTIDE SEQUENCE [LARGE SCALE GENOMIC DNA]</scope>
</reference>
<dbReference type="GO" id="GO:0003677">
    <property type="term" value="F:DNA binding"/>
    <property type="evidence" value="ECO:0007669"/>
    <property type="project" value="UniProtKB-KW"/>
</dbReference>
<dbReference type="PROSITE" id="PS50102">
    <property type="entry name" value="RRM"/>
    <property type="match status" value="1"/>
</dbReference>
<evidence type="ECO:0000256" key="4">
    <source>
        <dbReference type="ARBA" id="ARBA00022884"/>
    </source>
</evidence>
<evidence type="ECO:0000259" key="8">
    <source>
        <dbReference type="PROSITE" id="PS50102"/>
    </source>
</evidence>
<dbReference type="InterPro" id="IPR056276">
    <property type="entry name" value="AtC3H46-like_PABC-like"/>
</dbReference>
<dbReference type="OMA" id="SPFWDPQ"/>
<dbReference type="PROSITE" id="PS50103">
    <property type="entry name" value="ZF_C3H1"/>
    <property type="match status" value="1"/>
</dbReference>
<dbReference type="GO" id="GO:0003723">
    <property type="term" value="F:RNA binding"/>
    <property type="evidence" value="ECO:0007669"/>
    <property type="project" value="UniProtKB-UniRule"/>
</dbReference>
<keyword evidence="1 7" id="KW-0479">Metal-binding</keyword>
<evidence type="ECO:0000256" key="2">
    <source>
        <dbReference type="ARBA" id="ARBA00022771"/>
    </source>
</evidence>
<organism evidence="11 12">
    <name type="scientific">Cajanus cajan</name>
    <name type="common">Pigeon pea</name>
    <name type="synonym">Cajanus indicus</name>
    <dbReference type="NCBI Taxonomy" id="3821"/>
    <lineage>
        <taxon>Eukaryota</taxon>
        <taxon>Viridiplantae</taxon>
        <taxon>Streptophyta</taxon>
        <taxon>Embryophyta</taxon>
        <taxon>Tracheophyta</taxon>
        <taxon>Spermatophyta</taxon>
        <taxon>Magnoliopsida</taxon>
        <taxon>eudicotyledons</taxon>
        <taxon>Gunneridae</taxon>
        <taxon>Pentapetalae</taxon>
        <taxon>rosids</taxon>
        <taxon>fabids</taxon>
        <taxon>Fabales</taxon>
        <taxon>Fabaceae</taxon>
        <taxon>Papilionoideae</taxon>
        <taxon>50 kb inversion clade</taxon>
        <taxon>NPAAA clade</taxon>
        <taxon>indigoferoid/millettioid clade</taxon>
        <taxon>Phaseoleae</taxon>
        <taxon>Cajanus</taxon>
    </lineage>
</organism>
<dbReference type="STRING" id="3821.A0A151R8I1"/>
<proteinExistence type="predicted"/>
<dbReference type="EMBL" id="KQ483961">
    <property type="protein sequence ID" value="KYP38852.1"/>
    <property type="molecule type" value="Genomic_DNA"/>
</dbReference>
<feature type="domain" description="C3H1-type" evidence="9">
    <location>
        <begin position="145"/>
        <end position="172"/>
    </location>
</feature>
<evidence type="ECO:0000256" key="1">
    <source>
        <dbReference type="ARBA" id="ARBA00022723"/>
    </source>
</evidence>
<keyword evidence="5" id="KW-0238">DNA-binding</keyword>
<dbReference type="InterPro" id="IPR000504">
    <property type="entry name" value="RRM_dom"/>
</dbReference>
<dbReference type="FunFam" id="3.30.70.330:FF:000678">
    <property type="entry name" value="zinc finger CCCH domain-containing protein 53-like isoform X2"/>
    <property type="match status" value="1"/>
</dbReference>
<gene>
    <name evidence="11" type="ORF">KK1_039883</name>
</gene>
<keyword evidence="3 7" id="KW-0862">Zinc</keyword>
<accession>A0A151R8I1</accession>
<dbReference type="InterPro" id="IPR034365">
    <property type="entry name" value="AtC3H46-like_RRM"/>
</dbReference>
<evidence type="ECO:0000256" key="3">
    <source>
        <dbReference type="ARBA" id="ARBA00022833"/>
    </source>
</evidence>
<evidence type="ECO:0000259" key="9">
    <source>
        <dbReference type="PROSITE" id="PS50103"/>
    </source>
</evidence>
<evidence type="ECO:0000256" key="5">
    <source>
        <dbReference type="ARBA" id="ARBA00023125"/>
    </source>
</evidence>